<evidence type="ECO:0000256" key="3">
    <source>
        <dbReference type="ARBA" id="ARBA00023125"/>
    </source>
</evidence>
<feature type="domain" description="HTH lysR-type" evidence="5">
    <location>
        <begin position="1"/>
        <end position="58"/>
    </location>
</feature>
<dbReference type="SUPFAM" id="SSF46785">
    <property type="entry name" value="Winged helix' DNA-binding domain"/>
    <property type="match status" value="1"/>
</dbReference>
<protein>
    <submittedName>
        <fullName evidence="6">DNA-binding transcriptional LysR family regulator</fullName>
    </submittedName>
</protein>
<dbReference type="SUPFAM" id="SSF53850">
    <property type="entry name" value="Periplasmic binding protein-like II"/>
    <property type="match status" value="1"/>
</dbReference>
<gene>
    <name evidence="6" type="ORF">FHX39_002021</name>
</gene>
<evidence type="ECO:0000256" key="1">
    <source>
        <dbReference type="ARBA" id="ARBA00009437"/>
    </source>
</evidence>
<dbReference type="GO" id="GO:0003700">
    <property type="term" value="F:DNA-binding transcription factor activity"/>
    <property type="evidence" value="ECO:0007669"/>
    <property type="project" value="InterPro"/>
</dbReference>
<keyword evidence="2" id="KW-0805">Transcription regulation</keyword>
<evidence type="ECO:0000256" key="4">
    <source>
        <dbReference type="ARBA" id="ARBA00023163"/>
    </source>
</evidence>
<dbReference type="PANTHER" id="PTHR30346:SF0">
    <property type="entry name" value="HCA OPERON TRANSCRIPTIONAL ACTIVATOR HCAR"/>
    <property type="match status" value="1"/>
</dbReference>
<dbReference type="InterPro" id="IPR036390">
    <property type="entry name" value="WH_DNA-bd_sf"/>
</dbReference>
<accession>A0A7W5JWI3</accession>
<keyword evidence="4" id="KW-0804">Transcription</keyword>
<dbReference type="AlphaFoldDB" id="A0A7W5JWI3"/>
<dbReference type="Pfam" id="PF00126">
    <property type="entry name" value="HTH_1"/>
    <property type="match status" value="1"/>
</dbReference>
<comment type="caution">
    <text evidence="6">The sequence shown here is derived from an EMBL/GenBank/DDBJ whole genome shotgun (WGS) entry which is preliminary data.</text>
</comment>
<dbReference type="Pfam" id="PF03466">
    <property type="entry name" value="LysR_substrate"/>
    <property type="match status" value="1"/>
</dbReference>
<comment type="similarity">
    <text evidence="1">Belongs to the LysR transcriptional regulatory family.</text>
</comment>
<evidence type="ECO:0000259" key="5">
    <source>
        <dbReference type="PROSITE" id="PS50931"/>
    </source>
</evidence>
<dbReference type="Gene3D" id="1.10.10.10">
    <property type="entry name" value="Winged helix-like DNA-binding domain superfamily/Winged helix DNA-binding domain"/>
    <property type="match status" value="1"/>
</dbReference>
<dbReference type="InterPro" id="IPR005119">
    <property type="entry name" value="LysR_subst-bd"/>
</dbReference>
<dbReference type="PANTHER" id="PTHR30346">
    <property type="entry name" value="TRANSCRIPTIONAL DUAL REGULATOR HCAR-RELATED"/>
    <property type="match status" value="1"/>
</dbReference>
<dbReference type="Proteomes" id="UP000565572">
    <property type="component" value="Unassembled WGS sequence"/>
</dbReference>
<name>A0A7W5JWI3_9ACTN</name>
<evidence type="ECO:0000256" key="2">
    <source>
        <dbReference type="ARBA" id="ARBA00023015"/>
    </source>
</evidence>
<dbReference type="GO" id="GO:0032993">
    <property type="term" value="C:protein-DNA complex"/>
    <property type="evidence" value="ECO:0007669"/>
    <property type="project" value="TreeGrafter"/>
</dbReference>
<dbReference type="PROSITE" id="PS50931">
    <property type="entry name" value="HTH_LYSR"/>
    <property type="match status" value="1"/>
</dbReference>
<dbReference type="InterPro" id="IPR036388">
    <property type="entry name" value="WH-like_DNA-bd_sf"/>
</dbReference>
<dbReference type="InterPro" id="IPR000847">
    <property type="entry name" value="LysR_HTH_N"/>
</dbReference>
<evidence type="ECO:0000313" key="7">
    <source>
        <dbReference type="Proteomes" id="UP000565572"/>
    </source>
</evidence>
<sequence>MNLRQMECFLTVCEELHFRRAADRLHLAPASVSEAVGALERSLGVQLLQRTSRRVRLTPQGEEFAAAIRQPIEDLRRAHRAARRHSASARELVIGHTPELGQLLLGRLVEASSGADALPSWRPLPMHTPQQLTALTDGAIDIGLCWSVPSRPGVESRVLGEVPLVVVLRADDPLVSRRVVPLVELRSRRILVTPRTNNPYLERQLRAGLTMAGISDSLVEEVERYDELVMHVATRGHVGLHPGAIALTSTLSTVVFRPVADADPIQVCAITRTEARPDRTAVVDAIAEIFASMTTAAGWG</sequence>
<evidence type="ECO:0000313" key="6">
    <source>
        <dbReference type="EMBL" id="MBB3327077.1"/>
    </source>
</evidence>
<keyword evidence="7" id="KW-1185">Reference proteome</keyword>
<proteinExistence type="inferred from homology"/>
<dbReference type="FunFam" id="1.10.10.10:FF:000001">
    <property type="entry name" value="LysR family transcriptional regulator"/>
    <property type="match status" value="1"/>
</dbReference>
<dbReference type="RefSeq" id="WP_183338046.1">
    <property type="nucleotide sequence ID" value="NZ_JACHZG010000001.1"/>
</dbReference>
<dbReference type="Gene3D" id="3.40.190.10">
    <property type="entry name" value="Periplasmic binding protein-like II"/>
    <property type="match status" value="2"/>
</dbReference>
<dbReference type="EMBL" id="JACHZG010000001">
    <property type="protein sequence ID" value="MBB3327077.1"/>
    <property type="molecule type" value="Genomic_DNA"/>
</dbReference>
<dbReference type="GO" id="GO:0003677">
    <property type="term" value="F:DNA binding"/>
    <property type="evidence" value="ECO:0007669"/>
    <property type="project" value="UniProtKB-KW"/>
</dbReference>
<keyword evidence="3 6" id="KW-0238">DNA-binding</keyword>
<reference evidence="6 7" key="1">
    <citation type="submission" date="2020-08" db="EMBL/GenBank/DDBJ databases">
        <title>Sequencing the genomes of 1000 actinobacteria strains.</title>
        <authorList>
            <person name="Klenk H.-P."/>
        </authorList>
    </citation>
    <scope>NUCLEOTIDE SEQUENCE [LARGE SCALE GENOMIC DNA]</scope>
    <source>
        <strain evidence="6 7">DSM 11053</strain>
    </source>
</reference>
<organism evidence="6 7">
    <name type="scientific">Microlunatus antarcticus</name>
    <dbReference type="NCBI Taxonomy" id="53388"/>
    <lineage>
        <taxon>Bacteria</taxon>
        <taxon>Bacillati</taxon>
        <taxon>Actinomycetota</taxon>
        <taxon>Actinomycetes</taxon>
        <taxon>Propionibacteriales</taxon>
        <taxon>Propionibacteriaceae</taxon>
        <taxon>Microlunatus</taxon>
    </lineage>
</organism>